<dbReference type="AlphaFoldDB" id="A0A6J7N5T1"/>
<dbReference type="GO" id="GO:0022627">
    <property type="term" value="C:cytosolic small ribosomal subunit"/>
    <property type="evidence" value="ECO:0007669"/>
    <property type="project" value="TreeGrafter"/>
</dbReference>
<dbReference type="GO" id="GO:0003735">
    <property type="term" value="F:structural constituent of ribosome"/>
    <property type="evidence" value="ECO:0007669"/>
    <property type="project" value="InterPro"/>
</dbReference>
<organism evidence="5">
    <name type="scientific">freshwater metagenome</name>
    <dbReference type="NCBI Taxonomy" id="449393"/>
    <lineage>
        <taxon>unclassified sequences</taxon>
        <taxon>metagenomes</taxon>
        <taxon>ecological metagenomes</taxon>
    </lineage>
</organism>
<proteinExistence type="inferred from homology"/>
<feature type="region of interest" description="Disordered" evidence="4">
    <location>
        <begin position="1"/>
        <end position="21"/>
    </location>
</feature>
<dbReference type="PRINTS" id="PR00974">
    <property type="entry name" value="RIBOSOMALS18"/>
</dbReference>
<dbReference type="InterPro" id="IPR018275">
    <property type="entry name" value="Ribosomal_bS18_CS"/>
</dbReference>
<accession>A0A6J7N5T1</accession>
<dbReference type="GO" id="GO:0070181">
    <property type="term" value="F:small ribosomal subunit rRNA binding"/>
    <property type="evidence" value="ECO:0007669"/>
    <property type="project" value="TreeGrafter"/>
</dbReference>
<feature type="compositionally biased region" description="Basic and acidic residues" evidence="4">
    <location>
        <begin position="1"/>
        <end position="18"/>
    </location>
</feature>
<sequence>MARDNNREKRKPLGTDKRRPMKKKVSILISEGVDWIDYKDVNLLRRFVSERAKIRARRVTGNNTQQQRAVAKAIRLSREMGLLPYTVRQVTQRSKGGGGGRRDREGGGRDGGRDRELSADAVIPETTIHELPEGITMEGEETMEIVVERNPEALDYDPTDGTTSEEA</sequence>
<dbReference type="SUPFAM" id="SSF46911">
    <property type="entry name" value="Ribosomal protein S18"/>
    <property type="match status" value="1"/>
</dbReference>
<dbReference type="Pfam" id="PF01084">
    <property type="entry name" value="Ribosomal_S18"/>
    <property type="match status" value="1"/>
</dbReference>
<name>A0A6J7N5T1_9ZZZZ</name>
<dbReference type="GO" id="GO:0006412">
    <property type="term" value="P:translation"/>
    <property type="evidence" value="ECO:0007669"/>
    <property type="project" value="InterPro"/>
</dbReference>
<dbReference type="PANTHER" id="PTHR13479">
    <property type="entry name" value="30S RIBOSOMAL PROTEIN S18"/>
    <property type="match status" value="1"/>
</dbReference>
<dbReference type="Gene3D" id="4.10.640.10">
    <property type="entry name" value="Ribosomal protein S18"/>
    <property type="match status" value="1"/>
</dbReference>
<evidence type="ECO:0000256" key="1">
    <source>
        <dbReference type="ARBA" id="ARBA00005589"/>
    </source>
</evidence>
<comment type="similarity">
    <text evidence="1">Belongs to the bacterial ribosomal protein bS18 family.</text>
</comment>
<evidence type="ECO:0000256" key="4">
    <source>
        <dbReference type="SAM" id="MobiDB-lite"/>
    </source>
</evidence>
<keyword evidence="3" id="KW-0687">Ribonucleoprotein</keyword>
<feature type="compositionally biased region" description="Basic and acidic residues" evidence="4">
    <location>
        <begin position="100"/>
        <end position="118"/>
    </location>
</feature>
<gene>
    <name evidence="5" type="ORF">UFOPK3974_00752</name>
</gene>
<reference evidence="5" key="1">
    <citation type="submission" date="2020-05" db="EMBL/GenBank/DDBJ databases">
        <authorList>
            <person name="Chiriac C."/>
            <person name="Salcher M."/>
            <person name="Ghai R."/>
            <person name="Kavagutti S V."/>
        </authorList>
    </citation>
    <scope>NUCLEOTIDE SEQUENCE</scope>
</reference>
<dbReference type="NCBIfam" id="TIGR00165">
    <property type="entry name" value="S18"/>
    <property type="match status" value="1"/>
</dbReference>
<protein>
    <submittedName>
        <fullName evidence="5">Unannotated protein</fullName>
    </submittedName>
</protein>
<evidence type="ECO:0000313" key="5">
    <source>
        <dbReference type="EMBL" id="CAB4987535.1"/>
    </source>
</evidence>
<dbReference type="InterPro" id="IPR036870">
    <property type="entry name" value="Ribosomal_bS18_sf"/>
</dbReference>
<feature type="region of interest" description="Disordered" evidence="4">
    <location>
        <begin position="88"/>
        <end position="121"/>
    </location>
</feature>
<evidence type="ECO:0000256" key="2">
    <source>
        <dbReference type="ARBA" id="ARBA00022980"/>
    </source>
</evidence>
<keyword evidence="2" id="KW-0689">Ribosomal protein</keyword>
<dbReference type="EMBL" id="CAFBOR010000092">
    <property type="protein sequence ID" value="CAB4987535.1"/>
    <property type="molecule type" value="Genomic_DNA"/>
</dbReference>
<dbReference type="HAMAP" id="MF_00270">
    <property type="entry name" value="Ribosomal_bS18"/>
    <property type="match status" value="1"/>
</dbReference>
<dbReference type="InterPro" id="IPR001648">
    <property type="entry name" value="Ribosomal_bS18"/>
</dbReference>
<evidence type="ECO:0000256" key="3">
    <source>
        <dbReference type="ARBA" id="ARBA00023274"/>
    </source>
</evidence>
<dbReference type="PROSITE" id="PS00057">
    <property type="entry name" value="RIBOSOMAL_S18"/>
    <property type="match status" value="1"/>
</dbReference>
<feature type="compositionally biased region" description="Acidic residues" evidence="4">
    <location>
        <begin position="154"/>
        <end position="167"/>
    </location>
</feature>
<dbReference type="PANTHER" id="PTHR13479:SF40">
    <property type="entry name" value="SMALL RIBOSOMAL SUBUNIT PROTEIN BS18M"/>
    <property type="match status" value="1"/>
</dbReference>
<feature type="region of interest" description="Disordered" evidence="4">
    <location>
        <begin position="147"/>
        <end position="167"/>
    </location>
</feature>